<reference evidence="1 2" key="1">
    <citation type="submission" date="2019-12" db="EMBL/GenBank/DDBJ databases">
        <title>Whole genome shotgun sequence of Streptomyces libani subsp. libani NBRC 13452.</title>
        <authorList>
            <person name="Ichikawa N."/>
            <person name="Kimura A."/>
            <person name="Kitahashi Y."/>
            <person name="Komaki H."/>
            <person name="Tamura T."/>
        </authorList>
    </citation>
    <scope>NUCLEOTIDE SEQUENCE [LARGE SCALE GENOMIC DNA]</scope>
    <source>
        <strain evidence="1 2">NBRC 13452</strain>
    </source>
</reference>
<dbReference type="Proteomes" id="UP000429552">
    <property type="component" value="Unassembled WGS sequence"/>
</dbReference>
<organism evidence="1 2">
    <name type="scientific">Streptomyces nigrescens</name>
    <dbReference type="NCBI Taxonomy" id="1920"/>
    <lineage>
        <taxon>Bacteria</taxon>
        <taxon>Bacillati</taxon>
        <taxon>Actinomycetota</taxon>
        <taxon>Actinomycetes</taxon>
        <taxon>Kitasatosporales</taxon>
        <taxon>Streptomycetaceae</taxon>
        <taxon>Streptomyces</taxon>
    </lineage>
</organism>
<evidence type="ECO:0000313" key="2">
    <source>
        <dbReference type="Proteomes" id="UP000429552"/>
    </source>
</evidence>
<gene>
    <name evidence="1" type="ORF">Sliba_13030</name>
</gene>
<proteinExistence type="predicted"/>
<sequence length="62" mass="6334">MSLWSVTVATRNITPTVAASPPPFASPKALPTDASSAEAISMVREAILACPKKNAPSGTPAR</sequence>
<name>A0A640TCC2_STRNI</name>
<dbReference type="EMBL" id="BLIP01000001">
    <property type="protein sequence ID" value="GFE20850.1"/>
    <property type="molecule type" value="Genomic_DNA"/>
</dbReference>
<dbReference type="AlphaFoldDB" id="A0A640TCC2"/>
<accession>A0A640TCC2</accession>
<protein>
    <submittedName>
        <fullName evidence="1">Uncharacterized protein</fullName>
    </submittedName>
</protein>
<evidence type="ECO:0000313" key="1">
    <source>
        <dbReference type="EMBL" id="GFE20850.1"/>
    </source>
</evidence>
<comment type="caution">
    <text evidence="1">The sequence shown here is derived from an EMBL/GenBank/DDBJ whole genome shotgun (WGS) entry which is preliminary data.</text>
</comment>